<dbReference type="Gene3D" id="3.20.20.370">
    <property type="entry name" value="Glycoside hydrolase/deacetylase"/>
    <property type="match status" value="1"/>
</dbReference>
<feature type="compositionally biased region" description="Basic and acidic residues" evidence="1">
    <location>
        <begin position="19"/>
        <end position="41"/>
    </location>
</feature>
<protein>
    <submittedName>
        <fullName evidence="3">Polysaccharide deacetylase</fullName>
    </submittedName>
</protein>
<gene>
    <name evidence="3" type="ORF">GS18_0203810</name>
</gene>
<name>A0A084H397_METID</name>
<dbReference type="STRING" id="246786.GS18_0203810"/>
<dbReference type="InterPro" id="IPR002509">
    <property type="entry name" value="NODB_dom"/>
</dbReference>
<dbReference type="PANTHER" id="PTHR10587">
    <property type="entry name" value="GLYCOSYL TRANSFERASE-RELATED"/>
    <property type="match status" value="1"/>
</dbReference>
<reference evidence="3 4" key="1">
    <citation type="journal article" date="2005" name="Int. J. Syst. Evol. Microbiol.">
        <title>Bacillus cibi sp. nov., isolated from jeotgal, a traditional Korean fermented seafood.</title>
        <authorList>
            <person name="Yoon J.H."/>
            <person name="Lee C.H."/>
            <person name="Oh T.K."/>
        </authorList>
    </citation>
    <scope>NUCLEOTIDE SEQUENCE [LARGE SCALE GENOMIC DNA]</scope>
    <source>
        <strain evidence="3 4">DSM 16189</strain>
    </source>
</reference>
<dbReference type="GO" id="GO:0016810">
    <property type="term" value="F:hydrolase activity, acting on carbon-nitrogen (but not peptide) bonds"/>
    <property type="evidence" value="ECO:0007669"/>
    <property type="project" value="InterPro"/>
</dbReference>
<dbReference type="EMBL" id="JNVC02000001">
    <property type="protein sequence ID" value="KEZ54059.1"/>
    <property type="molecule type" value="Genomic_DNA"/>
</dbReference>
<dbReference type="Pfam" id="PF01522">
    <property type="entry name" value="Polysacc_deac_1"/>
    <property type="match status" value="1"/>
</dbReference>
<evidence type="ECO:0000256" key="1">
    <source>
        <dbReference type="SAM" id="MobiDB-lite"/>
    </source>
</evidence>
<dbReference type="InterPro" id="IPR050248">
    <property type="entry name" value="Polysacc_deacetylase_ArnD"/>
</dbReference>
<evidence type="ECO:0000313" key="4">
    <source>
        <dbReference type="Proteomes" id="UP000028549"/>
    </source>
</evidence>
<dbReference type="AlphaFoldDB" id="A0A084H397"/>
<dbReference type="InterPro" id="IPR011330">
    <property type="entry name" value="Glyco_hydro/deAcase_b/a-brl"/>
</dbReference>
<proteinExistence type="predicted"/>
<organism evidence="3 4">
    <name type="scientific">Metabacillus indicus</name>
    <name type="common">Bacillus indicus</name>
    <dbReference type="NCBI Taxonomy" id="246786"/>
    <lineage>
        <taxon>Bacteria</taxon>
        <taxon>Bacillati</taxon>
        <taxon>Bacillota</taxon>
        <taxon>Bacilli</taxon>
        <taxon>Bacillales</taxon>
        <taxon>Bacillaceae</taxon>
        <taxon>Metabacillus</taxon>
    </lineage>
</organism>
<evidence type="ECO:0000313" key="3">
    <source>
        <dbReference type="EMBL" id="KEZ54059.1"/>
    </source>
</evidence>
<dbReference type="GO" id="GO:0005975">
    <property type="term" value="P:carbohydrate metabolic process"/>
    <property type="evidence" value="ECO:0007669"/>
    <property type="project" value="InterPro"/>
</dbReference>
<accession>A0A084H397</accession>
<dbReference type="Proteomes" id="UP000028549">
    <property type="component" value="Unassembled WGS sequence"/>
</dbReference>
<comment type="caution">
    <text evidence="3">The sequence shown here is derived from an EMBL/GenBank/DDBJ whole genome shotgun (WGS) entry which is preliminary data.</text>
</comment>
<feature type="region of interest" description="Disordered" evidence="1">
    <location>
        <begin position="1"/>
        <end position="58"/>
    </location>
</feature>
<sequence>MTAAAFFLAGCTASGTGGKNEEKPPEEEKAVHEAGEEKPEPAADLESDEKTKQPAILDKTPKYKIDPENWSLKPLSPDVSPKAVLLTIDDAPDQHSVEMAQTLKKMGVKAIFFVNGHFLDTEEEKARLKEIYQLGFPIGNHTMTHSNLKDLTPSEQKREITVLNDLVEQITGERPRFFRAPFGSNTDESRKIAEEEKMVLMNWTYGYDWESDYQTKEALTEIMINTPYLTDGANLLMHDRKWTSEALSAIVTGLKQKGYEMADPDTIETPL</sequence>
<dbReference type="CDD" id="cd10917">
    <property type="entry name" value="CE4_NodB_like_6s_7s"/>
    <property type="match status" value="1"/>
</dbReference>
<feature type="domain" description="NodB homology" evidence="2">
    <location>
        <begin position="82"/>
        <end position="262"/>
    </location>
</feature>
<dbReference type="SUPFAM" id="SSF88713">
    <property type="entry name" value="Glycoside hydrolase/deacetylase"/>
    <property type="match status" value="1"/>
</dbReference>
<dbReference type="OrthoDB" id="9806342at2"/>
<evidence type="ECO:0000259" key="2">
    <source>
        <dbReference type="PROSITE" id="PS51677"/>
    </source>
</evidence>
<dbReference type="PANTHER" id="PTHR10587:SF125">
    <property type="entry name" value="POLYSACCHARIDE DEACETYLASE YHEN-RELATED"/>
    <property type="match status" value="1"/>
</dbReference>
<keyword evidence="4" id="KW-1185">Reference proteome</keyword>
<dbReference type="PROSITE" id="PS51677">
    <property type="entry name" value="NODB"/>
    <property type="match status" value="1"/>
</dbReference>